<dbReference type="AlphaFoldDB" id="A0A3S3UG35"/>
<keyword evidence="3" id="KW-0547">Nucleotide-binding</keyword>
<evidence type="ECO:0000313" key="8">
    <source>
        <dbReference type="Proteomes" id="UP000288892"/>
    </source>
</evidence>
<keyword evidence="4" id="KW-0418">Kinase</keyword>
<dbReference type="Proteomes" id="UP000288892">
    <property type="component" value="Unassembled WGS sequence"/>
</dbReference>
<evidence type="ECO:0000256" key="1">
    <source>
        <dbReference type="ARBA" id="ARBA00022527"/>
    </source>
</evidence>
<comment type="caution">
    <text evidence="5">The sequence shown here is derived from an EMBL/GenBank/DDBJ whole genome shotgun (WGS) entry which is preliminary data.</text>
</comment>
<dbReference type="EMBL" id="MTKQ01000004">
    <property type="protein sequence ID" value="RWX49394.1"/>
    <property type="molecule type" value="Genomic_DNA"/>
</dbReference>
<dbReference type="PANTHER" id="PTHR31756">
    <property type="entry name" value="PYRUVATE, PHOSPHATE DIKINASE REGULATORY PROTEIN 1, CHLOROPLASTIC"/>
    <property type="match status" value="1"/>
</dbReference>
<sequence length="271" mass="30677">MWTVKDVYYVSDSTALLTEDIGKSLLCQFPAIGLNEEKIPFVKTRYDAEKAVAHIMEQSGGLQPLVFCTIIDSDVCAVFDRAEIEMFDLYGGLLDRLERKLEAEALRQPGFFRNRDDAKPDKRVEAIHYTIEHDDGQRTGGYDRAEIILVGVSRTGKTPVSVYLATHMGFKAANFPMTADHLAAYELPADIVRNRKKTVGLTISPQFLHRIREERYKGSTYARLATCRTETRQAEQLYMRHGIKTVNTEGKSIEELAVQVTQLLGISKKKR</sequence>
<name>A0A3S3UG35_9BACT</name>
<dbReference type="NCBIfam" id="NF003742">
    <property type="entry name" value="PRK05339.1"/>
    <property type="match status" value="1"/>
</dbReference>
<proteinExistence type="predicted"/>
<keyword evidence="8" id="KW-1185">Reference proteome</keyword>
<dbReference type="InterPro" id="IPR005177">
    <property type="entry name" value="Kinase-pyrophosphorylase"/>
</dbReference>
<evidence type="ECO:0000313" key="5">
    <source>
        <dbReference type="EMBL" id="RWX49394.1"/>
    </source>
</evidence>
<evidence type="ECO:0000313" key="6">
    <source>
        <dbReference type="EMBL" id="RWX51023.1"/>
    </source>
</evidence>
<reference evidence="7 8" key="1">
    <citation type="submission" date="2017-01" db="EMBL/GenBank/DDBJ databases">
        <title>The cable genome- insights into the physiology and evolution of filamentous bacteria capable of sulfide oxidation via long distance electron transfer.</title>
        <authorList>
            <person name="Schreiber L."/>
            <person name="Bjerg J.T."/>
            <person name="Boggild A."/>
            <person name="Van De Vossenberg J."/>
            <person name="Meysman F."/>
            <person name="Nielsen L.P."/>
            <person name="Schramm A."/>
            <person name="Kjeldsen K.U."/>
        </authorList>
    </citation>
    <scope>NUCLEOTIDE SEQUENCE [LARGE SCALE GENOMIC DNA]</scope>
    <source>
        <strain evidence="5">A2</strain>
        <strain evidence="6">A5</strain>
    </source>
</reference>
<dbReference type="Proteomes" id="UP000286862">
    <property type="component" value="Unassembled WGS sequence"/>
</dbReference>
<dbReference type="GO" id="GO:0004674">
    <property type="term" value="F:protein serine/threonine kinase activity"/>
    <property type="evidence" value="ECO:0007669"/>
    <property type="project" value="UniProtKB-KW"/>
</dbReference>
<evidence type="ECO:0000256" key="4">
    <source>
        <dbReference type="ARBA" id="ARBA00022777"/>
    </source>
</evidence>
<protein>
    <submittedName>
        <fullName evidence="5">Uncharacterized protein</fullName>
    </submittedName>
</protein>
<evidence type="ECO:0000313" key="7">
    <source>
        <dbReference type="Proteomes" id="UP000286862"/>
    </source>
</evidence>
<keyword evidence="2" id="KW-0808">Transferase</keyword>
<evidence type="ECO:0000256" key="2">
    <source>
        <dbReference type="ARBA" id="ARBA00022679"/>
    </source>
</evidence>
<accession>A0A3S3UG35</accession>
<dbReference type="EMBL" id="MTKS01000227">
    <property type="protein sequence ID" value="RWX51023.1"/>
    <property type="molecule type" value="Genomic_DNA"/>
</dbReference>
<dbReference type="Pfam" id="PF03618">
    <property type="entry name" value="Kinase-PPPase"/>
    <property type="match status" value="1"/>
</dbReference>
<organism evidence="5 7">
    <name type="scientific">Candidatus Electrothrix marina</name>
    <dbReference type="NCBI Taxonomy" id="1859130"/>
    <lineage>
        <taxon>Bacteria</taxon>
        <taxon>Pseudomonadati</taxon>
        <taxon>Thermodesulfobacteriota</taxon>
        <taxon>Desulfobulbia</taxon>
        <taxon>Desulfobulbales</taxon>
        <taxon>Desulfobulbaceae</taxon>
        <taxon>Candidatus Electrothrix</taxon>
    </lineage>
</organism>
<dbReference type="GO" id="GO:0005524">
    <property type="term" value="F:ATP binding"/>
    <property type="evidence" value="ECO:0007669"/>
    <property type="project" value="InterPro"/>
</dbReference>
<keyword evidence="1" id="KW-0723">Serine/threonine-protein kinase</keyword>
<gene>
    <name evidence="5" type="ORF">VT99_10043</name>
    <name evidence="6" type="ORF">VU01_12273</name>
</gene>
<evidence type="ECO:0000256" key="3">
    <source>
        <dbReference type="ARBA" id="ARBA00022741"/>
    </source>
</evidence>
<dbReference type="PANTHER" id="PTHR31756:SF3">
    <property type="entry name" value="PYRUVATE, PHOSPHATE DIKINASE REGULATORY PROTEIN 1, CHLOROPLASTIC"/>
    <property type="match status" value="1"/>
</dbReference>